<dbReference type="AlphaFoldDB" id="A0AAV7R1V6"/>
<protein>
    <recommendedName>
        <fullName evidence="4">Secreted protein</fullName>
    </recommendedName>
</protein>
<feature type="compositionally biased region" description="Basic and acidic residues" evidence="1">
    <location>
        <begin position="58"/>
        <end position="68"/>
    </location>
</feature>
<sequence>MALLRRTRSAWSPLLTWACLRGGPGSSTAIHEPETPGEQTVSKRPGPPARLKIGWGRMEQEYDDGHVE</sequence>
<gene>
    <name evidence="2" type="ORF">NDU88_011722</name>
</gene>
<evidence type="ECO:0000313" key="2">
    <source>
        <dbReference type="EMBL" id="KAJ1145435.1"/>
    </source>
</evidence>
<evidence type="ECO:0000313" key="3">
    <source>
        <dbReference type="Proteomes" id="UP001066276"/>
    </source>
</evidence>
<dbReference type="EMBL" id="JANPWB010000010">
    <property type="protein sequence ID" value="KAJ1145435.1"/>
    <property type="molecule type" value="Genomic_DNA"/>
</dbReference>
<evidence type="ECO:0008006" key="4">
    <source>
        <dbReference type="Google" id="ProtNLM"/>
    </source>
</evidence>
<proteinExistence type="predicted"/>
<dbReference type="Proteomes" id="UP001066276">
    <property type="component" value="Chromosome 6"/>
</dbReference>
<reference evidence="2" key="1">
    <citation type="journal article" date="2022" name="bioRxiv">
        <title>Sequencing and chromosome-scale assembly of the giantPleurodeles waltlgenome.</title>
        <authorList>
            <person name="Brown T."/>
            <person name="Elewa A."/>
            <person name="Iarovenko S."/>
            <person name="Subramanian E."/>
            <person name="Araus A.J."/>
            <person name="Petzold A."/>
            <person name="Susuki M."/>
            <person name="Suzuki K.-i.T."/>
            <person name="Hayashi T."/>
            <person name="Toyoda A."/>
            <person name="Oliveira C."/>
            <person name="Osipova E."/>
            <person name="Leigh N.D."/>
            <person name="Simon A."/>
            <person name="Yun M.H."/>
        </authorList>
    </citation>
    <scope>NUCLEOTIDE SEQUENCE</scope>
    <source>
        <strain evidence="2">20211129_DDA</strain>
        <tissue evidence="2">Liver</tissue>
    </source>
</reference>
<comment type="caution">
    <text evidence="2">The sequence shown here is derived from an EMBL/GenBank/DDBJ whole genome shotgun (WGS) entry which is preliminary data.</text>
</comment>
<organism evidence="2 3">
    <name type="scientific">Pleurodeles waltl</name>
    <name type="common">Iberian ribbed newt</name>
    <dbReference type="NCBI Taxonomy" id="8319"/>
    <lineage>
        <taxon>Eukaryota</taxon>
        <taxon>Metazoa</taxon>
        <taxon>Chordata</taxon>
        <taxon>Craniata</taxon>
        <taxon>Vertebrata</taxon>
        <taxon>Euteleostomi</taxon>
        <taxon>Amphibia</taxon>
        <taxon>Batrachia</taxon>
        <taxon>Caudata</taxon>
        <taxon>Salamandroidea</taxon>
        <taxon>Salamandridae</taxon>
        <taxon>Pleurodelinae</taxon>
        <taxon>Pleurodeles</taxon>
    </lineage>
</organism>
<accession>A0AAV7R1V6</accession>
<feature type="region of interest" description="Disordered" evidence="1">
    <location>
        <begin position="23"/>
        <end position="68"/>
    </location>
</feature>
<keyword evidence="3" id="KW-1185">Reference proteome</keyword>
<evidence type="ECO:0000256" key="1">
    <source>
        <dbReference type="SAM" id="MobiDB-lite"/>
    </source>
</evidence>
<name>A0AAV7R1V6_PLEWA</name>